<evidence type="ECO:0000313" key="4">
    <source>
        <dbReference type="Proteomes" id="UP000326565"/>
    </source>
</evidence>
<feature type="region of interest" description="Disordered" evidence="1">
    <location>
        <begin position="1092"/>
        <end position="1132"/>
    </location>
</feature>
<dbReference type="GO" id="GO:0005739">
    <property type="term" value="C:mitochondrion"/>
    <property type="evidence" value="ECO:0007669"/>
    <property type="project" value="TreeGrafter"/>
</dbReference>
<feature type="region of interest" description="Disordered" evidence="1">
    <location>
        <begin position="399"/>
        <end position="479"/>
    </location>
</feature>
<reference evidence="3 4" key="1">
    <citation type="submission" date="2019-04" db="EMBL/GenBank/DDBJ databases">
        <title>Friends and foes A comparative genomics study of 23 Aspergillus species from section Flavi.</title>
        <authorList>
            <consortium name="DOE Joint Genome Institute"/>
            <person name="Kjaerbolling I."/>
            <person name="Vesth T."/>
            <person name="Frisvad J.C."/>
            <person name="Nybo J.L."/>
            <person name="Theobald S."/>
            <person name="Kildgaard S."/>
            <person name="Isbrandt T."/>
            <person name="Kuo A."/>
            <person name="Sato A."/>
            <person name="Lyhne E.K."/>
            <person name="Kogle M.E."/>
            <person name="Wiebenga A."/>
            <person name="Kun R.S."/>
            <person name="Lubbers R.J."/>
            <person name="Makela M.R."/>
            <person name="Barry K."/>
            <person name="Chovatia M."/>
            <person name="Clum A."/>
            <person name="Daum C."/>
            <person name="Haridas S."/>
            <person name="He G."/>
            <person name="LaButti K."/>
            <person name="Lipzen A."/>
            <person name="Mondo S."/>
            <person name="Riley R."/>
            <person name="Salamov A."/>
            <person name="Simmons B.A."/>
            <person name="Magnuson J.K."/>
            <person name="Henrissat B."/>
            <person name="Mortensen U.H."/>
            <person name="Larsen T.O."/>
            <person name="Devries R.P."/>
            <person name="Grigoriev I.V."/>
            <person name="Machida M."/>
            <person name="Baker S.E."/>
            <person name="Andersen M.R."/>
        </authorList>
    </citation>
    <scope>NUCLEOTIDE SEQUENCE [LARGE SCALE GENOMIC DNA]</scope>
    <source>
        <strain evidence="3 4">CBS 151.66</strain>
    </source>
</reference>
<dbReference type="EMBL" id="ML732374">
    <property type="protein sequence ID" value="KAB8068765.1"/>
    <property type="molecule type" value="Genomic_DNA"/>
</dbReference>
<sequence>MATETVTHASPAKVFHTSSTIPRRASSMLSRGDSSPGLSSSPPSPPNQNFLHDGRSDFEDVAYEHTLSPLDPRRFTPTLHASLVSEILSLRRDVESKTKAIDVLERTLDESRTETEDLSERLSESTKETRSLKHQLQLLEGGTSSALTELAKERDEALENISDARKKLDQAQKKARSREEEVDRTLELWTRDKESWEGERRNLERKVHIVEGRLKVVLNEVAAVQAAGGFHQTPDPDGASFAREEITGKDSDTASAHSSSQGRRRTSVTSVSTDGSDFHNIRYSVASVTNIPGAKHDGVNLAQELAFDEEDEFDLPGEDLIPYSPEALPEERPASAHSQLSHTMEMGAKARKILGLSLHSVESYGFKSEPNSPCKPPPTATTTATTTASYYYQDAGIQYSPPSSPKLQQETGILPSGGGSECFDDSMGSGLYQTADSSTSTDPISMVSTSSQTVSDLPTPPWTPKLGESSLRSATPERGTMVSTSIQTELHLTTKANERHSSVPQDRSGSPDIEVPMIAIHPPCSEPSSPRGSVVLPPQTKSVSCQTTFKTIVDSRTVGIQTEEIRIDQRPVKLPASLLPSAIPDLPLRNNIQDLPIQPYHDLLPRTNKEEIPLPPPIPAKAPARSKPQDQVQAYPGNNDNGPLSDESKTELRRPLRSSSLFAGFDQLSDDEASPKTKGAFTDDDLLNRPFASYTLRRGKLVSTHGRPGVDETTIEIDEHILDAEAQLYDATIELETRHAGGPSRTSHRTGAPPSATRQQDIRRTAIISNGAAAHQIMRSPSEPSLDGSASGTSSVAPPFPVPIRLSSRKFPAKGSDGQQSPTPSNPRNFADRGRSSITRQPTLRRVRSAAAMSQTDLDQPRTRSSPTMSTSSYTADSPQYPPLPVDDITTPRRNRRTSQGQSNHRPTRAFTHQRDDSTATSVQPTSVVDAIAQTMVGEWMLKYVRRRRSFGGVSEPKDSWEGGNAEEVSANITNTGSRHKRWVWLAPYERAVMWSSRQPTSGPALLGKSGRKLTIQSVLDVKDDNPLPKGFDTQNQFNRSILILTPERALKFTAATIERHYVWLTALSFLSHSSIGLHDLGTLPPIPRKEFESSAPTATLRRNPIRDSIRIAKGRPRPRPRGKRPFKHPEPVLELPAELDMADAADPPTIPRFSNHSRKRSHTTSRVPMIRSFSSQGTVPSMPSTKGSSEVYAPVAIHSGPSSVSGRTSEASVRTGNYFDAIGTIRMEAFINQTESNQFRSTRARHVRKPSSQWSHGSQRFYDLDHPRYEDGEYSRHDDPFRGF</sequence>
<feature type="region of interest" description="Disordered" evidence="1">
    <location>
        <begin position="248"/>
        <end position="273"/>
    </location>
</feature>
<feature type="region of interest" description="Disordered" evidence="1">
    <location>
        <begin position="607"/>
        <end position="653"/>
    </location>
</feature>
<dbReference type="GO" id="GO:0015631">
    <property type="term" value="F:tubulin binding"/>
    <property type="evidence" value="ECO:0007669"/>
    <property type="project" value="TreeGrafter"/>
</dbReference>
<accession>A0A5N5WLT7</accession>
<dbReference type="OrthoDB" id="2149224at2759"/>
<feature type="compositionally biased region" description="Polar residues" evidence="1">
    <location>
        <begin position="16"/>
        <end position="33"/>
    </location>
</feature>
<feature type="compositionally biased region" description="Polar residues" evidence="1">
    <location>
        <begin position="431"/>
        <end position="456"/>
    </location>
</feature>
<evidence type="ECO:0000313" key="3">
    <source>
        <dbReference type="EMBL" id="KAB8068765.1"/>
    </source>
</evidence>
<feature type="region of interest" description="Disordered" evidence="1">
    <location>
        <begin position="1"/>
        <end position="56"/>
    </location>
</feature>
<feature type="domain" description="Pleckstrin homology" evidence="2">
    <location>
        <begin position="927"/>
        <end position="1074"/>
    </location>
</feature>
<dbReference type="InterPro" id="IPR024774">
    <property type="entry name" value="PH_dom-Mcp5-type"/>
</dbReference>
<proteinExistence type="predicted"/>
<dbReference type="GO" id="GO:0000226">
    <property type="term" value="P:microtubule cytoskeleton organization"/>
    <property type="evidence" value="ECO:0007669"/>
    <property type="project" value="TreeGrafter"/>
</dbReference>
<feature type="region of interest" description="Disordered" evidence="1">
    <location>
        <begin position="110"/>
        <end position="129"/>
    </location>
</feature>
<feature type="compositionally biased region" description="Basic residues" evidence="1">
    <location>
        <begin position="1113"/>
        <end position="1127"/>
    </location>
</feature>
<protein>
    <submittedName>
        <fullName evidence="3">Meiotic cell cortex C-terminal pleckstrin homology-domain-containing protein</fullName>
    </submittedName>
</protein>
<feature type="compositionally biased region" description="Polar residues" evidence="1">
    <location>
        <begin position="629"/>
        <end position="642"/>
    </location>
</feature>
<feature type="region of interest" description="Disordered" evidence="1">
    <location>
        <begin position="738"/>
        <end position="924"/>
    </location>
</feature>
<organism evidence="3 4">
    <name type="scientific">Aspergillus leporis</name>
    <dbReference type="NCBI Taxonomy" id="41062"/>
    <lineage>
        <taxon>Eukaryota</taxon>
        <taxon>Fungi</taxon>
        <taxon>Dikarya</taxon>
        <taxon>Ascomycota</taxon>
        <taxon>Pezizomycotina</taxon>
        <taxon>Eurotiomycetes</taxon>
        <taxon>Eurotiomycetidae</taxon>
        <taxon>Eurotiales</taxon>
        <taxon>Aspergillaceae</taxon>
        <taxon>Aspergillus</taxon>
        <taxon>Aspergillus subgen. Circumdati</taxon>
    </lineage>
</organism>
<dbReference type="GO" id="GO:0005543">
    <property type="term" value="F:phospholipid binding"/>
    <property type="evidence" value="ECO:0007669"/>
    <property type="project" value="InterPro"/>
</dbReference>
<gene>
    <name evidence="3" type="ORF">BDV29DRAFT_63240</name>
</gene>
<evidence type="ECO:0000259" key="2">
    <source>
        <dbReference type="Pfam" id="PF12814"/>
    </source>
</evidence>
<feature type="region of interest" description="Disordered" evidence="1">
    <location>
        <begin position="1238"/>
        <end position="1260"/>
    </location>
</feature>
<evidence type="ECO:0000256" key="1">
    <source>
        <dbReference type="SAM" id="MobiDB-lite"/>
    </source>
</evidence>
<dbReference type="InterPro" id="IPR053005">
    <property type="entry name" value="Nuclear_Pos-Cytoskel_Interact"/>
</dbReference>
<keyword evidence="4" id="KW-1185">Reference proteome</keyword>
<dbReference type="GO" id="GO:0005938">
    <property type="term" value="C:cell cortex"/>
    <property type="evidence" value="ECO:0007669"/>
    <property type="project" value="InterPro"/>
</dbReference>
<dbReference type="GO" id="GO:0032065">
    <property type="term" value="P:maintenance of protein location in cell cortex"/>
    <property type="evidence" value="ECO:0007669"/>
    <property type="project" value="InterPro"/>
</dbReference>
<name>A0A5N5WLT7_9EURO</name>
<feature type="compositionally biased region" description="Polar residues" evidence="1">
    <location>
        <begin position="817"/>
        <end position="828"/>
    </location>
</feature>
<feature type="compositionally biased region" description="Low complexity" evidence="1">
    <location>
        <begin position="863"/>
        <end position="875"/>
    </location>
</feature>
<dbReference type="PANTHER" id="PTHR28190">
    <property type="entry name" value="NUCLEAR MIGRATION PROTEIN NUM1"/>
    <property type="match status" value="1"/>
</dbReference>
<dbReference type="Proteomes" id="UP000326565">
    <property type="component" value="Unassembled WGS sequence"/>
</dbReference>
<dbReference type="Pfam" id="PF12814">
    <property type="entry name" value="Mcp5_PH"/>
    <property type="match status" value="1"/>
</dbReference>
<dbReference type="PANTHER" id="PTHR28190:SF2">
    <property type="entry name" value="MIGRATION PROTEIN, PUTATIVE (AFU_ORTHOLOGUE AFUA_2G07730)-RELATED"/>
    <property type="match status" value="1"/>
</dbReference>